<name>A0ABR7RJ28_9PROT</name>
<dbReference type="InterPro" id="IPR003010">
    <property type="entry name" value="C-N_Hydrolase"/>
</dbReference>
<evidence type="ECO:0000256" key="2">
    <source>
        <dbReference type="SAM" id="SignalP"/>
    </source>
</evidence>
<dbReference type="InterPro" id="IPR036526">
    <property type="entry name" value="C-N_Hydrolase_sf"/>
</dbReference>
<dbReference type="PROSITE" id="PS50263">
    <property type="entry name" value="CN_HYDROLASE"/>
    <property type="match status" value="1"/>
</dbReference>
<feature type="signal peptide" evidence="2">
    <location>
        <begin position="1"/>
        <end position="23"/>
    </location>
</feature>
<dbReference type="PANTHER" id="PTHR23090">
    <property type="entry name" value="NH 3 /GLUTAMINE-DEPENDENT NAD + SYNTHETASE"/>
    <property type="match status" value="1"/>
</dbReference>
<organism evidence="4 5">
    <name type="scientific">Teichococcus aerophilus</name>
    <dbReference type="NCBI Taxonomy" id="1224513"/>
    <lineage>
        <taxon>Bacteria</taxon>
        <taxon>Pseudomonadati</taxon>
        <taxon>Pseudomonadota</taxon>
        <taxon>Alphaproteobacteria</taxon>
        <taxon>Acetobacterales</taxon>
        <taxon>Roseomonadaceae</taxon>
        <taxon>Roseomonas</taxon>
    </lineage>
</organism>
<protein>
    <recommendedName>
        <fullName evidence="3">CN hydrolase domain-containing protein</fullName>
    </recommendedName>
</protein>
<evidence type="ECO:0000313" key="5">
    <source>
        <dbReference type="Proteomes" id="UP000626026"/>
    </source>
</evidence>
<feature type="domain" description="CN hydrolase" evidence="3">
    <location>
        <begin position="5"/>
        <end position="253"/>
    </location>
</feature>
<evidence type="ECO:0000259" key="3">
    <source>
        <dbReference type="PROSITE" id="PS50263"/>
    </source>
</evidence>
<keyword evidence="2" id="KW-0732">Signal</keyword>
<proteinExistence type="predicted"/>
<evidence type="ECO:0000313" key="4">
    <source>
        <dbReference type="EMBL" id="MBC9206584.1"/>
    </source>
</evidence>
<dbReference type="Gene3D" id="3.40.50.620">
    <property type="entry name" value="HUPs"/>
    <property type="match status" value="1"/>
</dbReference>
<dbReference type="SUPFAM" id="SSF52402">
    <property type="entry name" value="Adenine nucleotide alpha hydrolases-like"/>
    <property type="match status" value="1"/>
</dbReference>
<reference evidence="4 5" key="1">
    <citation type="journal article" date="2013" name="Int. J. Syst. Evol. Microbiol.">
        <title>Roseomonas aerophila sp. nov., isolated from air.</title>
        <authorList>
            <person name="Kim S.J."/>
            <person name="Weon H.Y."/>
            <person name="Ahn J.H."/>
            <person name="Hong S.B."/>
            <person name="Seok S.J."/>
            <person name="Whang K.S."/>
            <person name="Kwon S.W."/>
        </authorList>
    </citation>
    <scope>NUCLEOTIDE SEQUENCE [LARGE SCALE GENOMIC DNA]</scope>
    <source>
        <strain evidence="4 5">NBRC 108923</strain>
    </source>
</reference>
<feature type="chain" id="PRO_5046541347" description="CN hydrolase domain-containing protein" evidence="2">
    <location>
        <begin position="24"/>
        <end position="485"/>
    </location>
</feature>
<dbReference type="Proteomes" id="UP000626026">
    <property type="component" value="Unassembled WGS sequence"/>
</dbReference>
<dbReference type="PANTHER" id="PTHR23090:SF9">
    <property type="entry name" value="GLUTAMINE-DEPENDENT NAD(+) SYNTHETASE"/>
    <property type="match status" value="1"/>
</dbReference>
<gene>
    <name evidence="4" type="ORF">IBL26_07020</name>
</gene>
<comment type="caution">
    <text evidence="4">The sequence shown here is derived from an EMBL/GenBank/DDBJ whole genome shotgun (WGS) entry which is preliminary data.</text>
</comment>
<dbReference type="EMBL" id="JACTVA010000008">
    <property type="protein sequence ID" value="MBC9206584.1"/>
    <property type="molecule type" value="Genomic_DNA"/>
</dbReference>
<dbReference type="SUPFAM" id="SSF56317">
    <property type="entry name" value="Carbon-nitrogen hydrolase"/>
    <property type="match status" value="1"/>
</dbReference>
<dbReference type="RefSeq" id="WP_187783757.1">
    <property type="nucleotide sequence ID" value="NZ_JACTVA010000008.1"/>
</dbReference>
<accession>A0ABR7RJ28</accession>
<dbReference type="InterPro" id="IPR014729">
    <property type="entry name" value="Rossmann-like_a/b/a_fold"/>
</dbReference>
<keyword evidence="1" id="KW-0436">Ligase</keyword>
<dbReference type="Pfam" id="PF00795">
    <property type="entry name" value="CN_hydrolase"/>
    <property type="match status" value="1"/>
</dbReference>
<dbReference type="Gene3D" id="1.10.10.1510">
    <property type="match status" value="1"/>
</dbReference>
<dbReference type="Gene3D" id="3.60.110.10">
    <property type="entry name" value="Carbon-nitrogen hydrolase"/>
    <property type="match status" value="1"/>
</dbReference>
<evidence type="ECO:0000256" key="1">
    <source>
        <dbReference type="ARBA" id="ARBA00022598"/>
    </source>
</evidence>
<keyword evidence="5" id="KW-1185">Reference proteome</keyword>
<dbReference type="InterPro" id="IPR003694">
    <property type="entry name" value="NAD_synthase"/>
</dbReference>
<sequence length="485" mass="49908">MSQRLNLALAALNPHLGALPANAARILSMRAEAAGQGAALLLTPQASLCGHPARDLARDAGFRAACDAALAELAAATADGGPALLVGAPALEAGALYDTTFLLGEGRILARRARHAVPERDGLFQPGPAPGPVAFHGIRLGLMTGADLADPSVAETLAESGAELLLCPGATSAGVADTVPEIDLAVARVVETGLPLAWAGQWGGQDEDVYAGGGFVLNADRSLALRLPEMGDALAVAAWQREVEGWHCAPQPLPAAMAGEERLWRLLTFGLADHVSRNGFAGAAVPLDGGVGAALVLALAADAFGTSRVRALVPEDASPDAAIRLGLAWQRVPTIAVPGCEAPEAARRLRDAILLSLAEARGEVLLPGFDRTAWLLGEASTPGGFAPLKGLYANEAHALARWRGLDVAAVAPGSDADAVLQALADRGQTPGALAARGADLSMASALWRRMHRGGYKRQQASPGMTLGRWRDRHAPLTHGFTDPAS</sequence>